<feature type="compositionally biased region" description="Basic and acidic residues" evidence="1">
    <location>
        <begin position="2301"/>
        <end position="2325"/>
    </location>
</feature>
<feature type="region of interest" description="Disordered" evidence="1">
    <location>
        <begin position="2658"/>
        <end position="2682"/>
    </location>
</feature>
<feature type="compositionally biased region" description="Basic and acidic residues" evidence="1">
    <location>
        <begin position="2554"/>
        <end position="2563"/>
    </location>
</feature>
<feature type="region of interest" description="Disordered" evidence="1">
    <location>
        <begin position="1388"/>
        <end position="1459"/>
    </location>
</feature>
<feature type="region of interest" description="Disordered" evidence="1">
    <location>
        <begin position="407"/>
        <end position="431"/>
    </location>
</feature>
<feature type="region of interest" description="Disordered" evidence="1">
    <location>
        <begin position="2178"/>
        <end position="2334"/>
    </location>
</feature>
<feature type="compositionally biased region" description="Basic and acidic residues" evidence="1">
    <location>
        <begin position="2239"/>
        <end position="2269"/>
    </location>
</feature>
<feature type="compositionally biased region" description="Polar residues" evidence="1">
    <location>
        <begin position="1517"/>
        <end position="1537"/>
    </location>
</feature>
<protein>
    <recommendedName>
        <fullName evidence="2">DUF4585 domain-containing protein</fullName>
    </recommendedName>
</protein>
<reference evidence="3 4" key="1">
    <citation type="journal article" date="2019" name="Mol. Ecol. Resour.">
        <title>Chromosome-level genome assembly of Triplophysa tibetana, a fish adapted to the harsh high-altitude environment of the Tibetan Plateau.</title>
        <authorList>
            <person name="Yang X."/>
            <person name="Liu H."/>
            <person name="Ma Z."/>
            <person name="Zou Y."/>
            <person name="Zou M."/>
            <person name="Mao Y."/>
            <person name="Li X."/>
            <person name="Wang H."/>
            <person name="Chen T."/>
            <person name="Wang W."/>
            <person name="Yang R."/>
        </authorList>
    </citation>
    <scope>NUCLEOTIDE SEQUENCE [LARGE SCALE GENOMIC DNA]</scope>
    <source>
        <strain evidence="3">TTIB1903HZAU</strain>
        <tissue evidence="3">Muscle</tissue>
    </source>
</reference>
<dbReference type="InterPro" id="IPR027838">
    <property type="entry name" value="DUF4585"/>
</dbReference>
<feature type="compositionally biased region" description="Basic and acidic residues" evidence="1">
    <location>
        <begin position="2047"/>
        <end position="2056"/>
    </location>
</feature>
<feature type="region of interest" description="Disordered" evidence="1">
    <location>
        <begin position="1708"/>
        <end position="1756"/>
    </location>
</feature>
<feature type="compositionally biased region" description="Polar residues" evidence="1">
    <location>
        <begin position="2530"/>
        <end position="2539"/>
    </location>
</feature>
<feature type="compositionally biased region" description="Basic and acidic residues" evidence="1">
    <location>
        <begin position="965"/>
        <end position="976"/>
    </location>
</feature>
<feature type="compositionally biased region" description="Polar residues" evidence="1">
    <location>
        <begin position="616"/>
        <end position="635"/>
    </location>
</feature>
<feature type="region of interest" description="Disordered" evidence="1">
    <location>
        <begin position="1201"/>
        <end position="1232"/>
    </location>
</feature>
<sequence length="3082" mass="346702">MSSLEKLHTVRGSMQGHYKFSDGISDTSSSLSFMDETDREVSNLTDRAFRSLCIGEEAIYNDNEFSSSPTERHKAFEEEQQQKTVVQMSSQSECSYGVLQHGEELTWQQSRSASRVSSLIKAFSSGECYQDSGTCDVILARDKSKDLGHESMDKSTLLSIQRELSEFSSGYHQNFKSGPFQTYKSHINTSDVAAAVAQMDTKVSMKSSKSKTLNSTNSFFHSEFSPFQLWEEYKRIPFETTNASGFISAIEFPRWYDSPMYKELKDTHMVPNNENRRFNQRQTQDVAHSQRSRSTVIQKAYAIEKRCESEMVSNCPPWKKGINFVKSKFPSNRPSTVSPTYEKTCRPDSSMFSNSKVLYEIQHKVEKVVDSAQPQPSSVTPFNITQLLTPVIQPRQETETSEILQFAHTPSISDYSSQGETDPKPLGDAKHLRDSYKSRASSLLFNIKDNRKRVKTTYSPTKFKGLEVIDRNKQPSNLEGRESRFSDIHACQETSQENFIEMDTWASGSPKVATIAPFTPVGDALVPYDNLTITSPQIQDGAVKFFLGSSQGQFLSTDLLTNTESTQLELSSHNLSTQAKSSLTSEGQFKDLNITVSPTRPEIANVLPKTHPHSLPAQTSVQQRLGPSNKASQNDPKQRQDFAKKMHFEYRQNETVKERSQWEQTGSVNSTDGETLTHDGKFEKRPFRAEIAALIEMDKQRKAIAKQYLPATNNGYSVRKETYMQKVNEDIKLGRLVKEEEKEVTEGTMSFRKTSYTNAAVHNNPLKTSRDIDSYGVPQNNHQNKRLSPPKEERVNSVSQHYTIKNDLSNEIKHSERAAEQCAFSISMPTQKTSLYGPSQEKKGHNNGEMLSYHQHRCGANKQRLMVSANENRHIKDNVCTSQILEQNSTKSHKIPSTVSNAQQITQNTTTVSQYTDGASNPALRETDSVKHSKQNNPCVLSSREERFSINDILTIRDIEQARRMRENTSARDLPRSENPQNQIKGDSAEEKLTRKEVIKVKDAQSCIVSDNTAPGFPRHLHEGSANINTDRKDKLMSKNSDRVTTRALSYKERIQSKQEILTSRLKAHAQKEISAIKEKEFARQALLARNKLSKTVCNETAQDAQQVHFAKKESTADKLNHLFQDITYSSVTQHKELNKTHNDHTVNGSIPSRQQQTKESHFQEYIQTTALDTKGDCKKQDCATERKYDKPISDDKEITKEAFSQNGGGTTVKNIQNNQPARISDDKQLSRKSPEEINLMEQLAIHSPYVHTSPIETKSINTSHKSPALHCEKQTMQSDHTGKEFPRYHYIGNAEGSSPTKYNYSGKTMSSSNNIYNAKMDDKSPLTTDNQKANSLNKTSDVQRGYLDRNAPNAEEATVRHKSGITVAVEPSKNELIQNSSGINVSQLKSSSNDMKFKNGNPPANLLSESADSKHQVGTINADDEQIKNGNYRYSSGLNSSTSSTENTVRDTVRTNEEFSPRNRNMETLESLVKDAEVAISKHITTSNNDVKQNKSSPVKAVETTPPNKMLESKQESGTSKESALQTVSHNANERCQQTDENKKTMLSVTKNETYQLKEFNEASRDKRLAESASHTEIEEDCARQIGTSNREENERDNDKVKQSQKVISENTKSPSDSTPQKQAEESVSTQHTDMTREIQTHNNNIHPVSKQNADSTKDESNVLTSSKEEPTEEPMIFSICVSSKTETVSEDEPMIYTICVSSKDHTDEQQDPVKHEDERCVIRAEEDKSVKNDRAESVHDEKESIGHRETEVSSDIKPEKEHMVRNCEHPVTMDKQENGKPSEIGNSSSSYDDLLAKYGLPVRNYGHTSNHQTEDKREIKEKDSYVSPTENLIKYVINRPQSLGNTPVHPEESRLASLDQKTQLLKENDIKIKQQAKSSVKDQQYDIPSITQSKRTEKQQIIGNDKPKLSPSPRDATLKPKDTANAKCHQDTENIEASEQSTTNSDVQLRDKQVEEQVRNTEKVKRLRKTENITDDMCCFRKSPLKTEDVSLTEKQPAVTTDSTNRAKTDEVLKTPISKASVTTHILNTKANETTGTISHANKKSQQEDSEGKKSEKLLLQNTTQKYGAKQDDCAAFVQKEPVSAKDAHILQNSVKGDFVEKNAQPDQGKSGFTTHNESTNRIKMVSKDGATAHINNYWGKVNSVGEDVCSVVKHKHGSFEVPKFNSKDIKVSTEEKSSKQDVMSSKQDVMVDHKTQQEVTQKECVSGTVGTENMTDKNKQTNSPVKSPQNNPETIDDLKATGEKMPKQKVYAEKEITPPKKERPERVPPSLRQETVQAEASDKRKEDSGMLGPSGHLYNKDCNLKVKENKSSITGKKERNDENLEIQQTDRTLTNQQSERKFLKQIEVEEKGIASQQGIKREVTLSKPEVPQRAKKVNRPEISAIADYARLKVISAEDDTKEIDFLSKINIHHSEGQTVTGLHKNSHGNESLLVGESKRERAPNPKPKPLQFQERDNETSQTQHHLNPSLSTAQTRTTPTASASEIEASGLGGTRERVSTSHMESNTKTVFPEQTNNEVHHNHHQSKNLQDTNIVPLQTEDRSRQAHGKATQKENSERQKPLANLVLKDVPVTVKPEEIIFRRINMTSPAVEETEELQYYTVNALDSDTKPKQTPQPPSPNCAITPNKDLAYKLQEEDKEESSFLQSLTDYGKVNMTGQQSNSSSPAMGKPTMFKVKDNTIRTSSVTKAVKPRFHRSFSDDFTMGSPREHLSASEKGDEEHIEHKEPANPPGLHEPAATSHRLRKMRETLNNSPSVEHTAKQSKSHQRRSQNLDDEDTRSVISVTLEDAENCTADAADVSAAYIPKIDSYRHTYQRPASVSYERPESSCYERPESACSDMRPLGRPPTVPPKTEKALRRAQRLTTRRMKKTEIKMTPETDQIRNLSSVPSSPSDIQSTHPATQITATLPRYGTEPNYTTPAHSVVAQPFTMTQRKLLQDPNSGQFFMVDMPLPVKTKTFYDPETGKYVQLNVRQRSQSAHSQPTPVEVLNGPYMLYPGFLPVAASSLPSVRSSSQLSGPATLTNDRGTDQWKQQRDTESAYRSSEQVSDPSRNVQNRNSVRHTDIITMSELEDFAMENT</sequence>
<feature type="compositionally biased region" description="Polar residues" evidence="1">
    <location>
        <begin position="2462"/>
        <end position="2486"/>
    </location>
</feature>
<feature type="compositionally biased region" description="Polar residues" evidence="1">
    <location>
        <begin position="2033"/>
        <end position="2042"/>
    </location>
</feature>
<feature type="region of interest" description="Disordered" evidence="1">
    <location>
        <begin position="1316"/>
        <end position="1347"/>
    </location>
</feature>
<feature type="region of interest" description="Disordered" evidence="1">
    <location>
        <begin position="1876"/>
        <end position="1952"/>
    </location>
</feature>
<feature type="region of interest" description="Disordered" evidence="1">
    <location>
        <begin position="2033"/>
        <end position="2056"/>
    </location>
</feature>
<feature type="compositionally biased region" description="Polar residues" evidence="1">
    <location>
        <begin position="3043"/>
        <end position="3061"/>
    </location>
</feature>
<feature type="region of interest" description="Disordered" evidence="1">
    <location>
        <begin position="1485"/>
        <end position="1551"/>
    </location>
</feature>
<feature type="region of interest" description="Disordered" evidence="1">
    <location>
        <begin position="2753"/>
        <end position="2781"/>
    </location>
</feature>
<evidence type="ECO:0000313" key="3">
    <source>
        <dbReference type="EMBL" id="KAA0718054.1"/>
    </source>
</evidence>
<feature type="compositionally biased region" description="Basic and acidic residues" evidence="1">
    <location>
        <begin position="1565"/>
        <end position="1584"/>
    </location>
</feature>
<feature type="compositionally biased region" description="Basic and acidic residues" evidence="1">
    <location>
        <begin position="1814"/>
        <end position="1826"/>
    </location>
</feature>
<accession>A0A5A9P6G0</accession>
<feature type="compositionally biased region" description="Polar residues" evidence="1">
    <location>
        <begin position="2223"/>
        <end position="2236"/>
    </location>
</feature>
<feature type="compositionally biased region" description="Basic and acidic residues" evidence="1">
    <location>
        <begin position="1449"/>
        <end position="1459"/>
    </location>
</feature>
<feature type="region of interest" description="Disordered" evidence="1">
    <location>
        <begin position="604"/>
        <end position="639"/>
    </location>
</feature>
<feature type="compositionally biased region" description="Polar residues" evidence="1">
    <location>
        <begin position="1326"/>
        <end position="1343"/>
    </location>
</feature>
<proteinExistence type="predicted"/>
<feature type="compositionally biased region" description="Polar residues" evidence="1">
    <location>
        <begin position="1937"/>
        <end position="1949"/>
    </location>
</feature>
<evidence type="ECO:0000256" key="1">
    <source>
        <dbReference type="SAM" id="MobiDB-lite"/>
    </source>
</evidence>
<keyword evidence="4" id="KW-1185">Reference proteome</keyword>
<feature type="region of interest" description="Disordered" evidence="1">
    <location>
        <begin position="3013"/>
        <end position="3064"/>
    </location>
</feature>
<evidence type="ECO:0000313" key="4">
    <source>
        <dbReference type="Proteomes" id="UP000324632"/>
    </source>
</evidence>
<feature type="compositionally biased region" description="Basic and acidic residues" evidence="1">
    <location>
        <begin position="1918"/>
        <end position="1934"/>
    </location>
</feature>
<feature type="domain" description="DUF4585" evidence="2">
    <location>
        <begin position="2932"/>
        <end position="3004"/>
    </location>
</feature>
<feature type="compositionally biased region" description="Polar residues" evidence="1">
    <location>
        <begin position="1485"/>
        <end position="1498"/>
    </location>
</feature>
<feature type="compositionally biased region" description="Basic and acidic residues" evidence="1">
    <location>
        <begin position="1591"/>
        <end position="1603"/>
    </location>
</feature>
<evidence type="ECO:0000259" key="2">
    <source>
        <dbReference type="Pfam" id="PF15232"/>
    </source>
</evidence>
<feature type="compositionally biased region" description="Polar residues" evidence="1">
    <location>
        <begin position="1642"/>
        <end position="1656"/>
    </location>
</feature>
<feature type="compositionally biased region" description="Basic and acidic residues" evidence="1">
    <location>
        <begin position="2828"/>
        <end position="2837"/>
    </location>
</feature>
<feature type="region of interest" description="Disordered" evidence="1">
    <location>
        <begin position="2418"/>
        <end position="2565"/>
    </location>
</feature>
<feature type="compositionally biased region" description="Polar residues" evidence="1">
    <location>
        <begin position="662"/>
        <end position="674"/>
    </location>
</feature>
<name>A0A5A9P6G0_9TELE</name>
<feature type="compositionally biased region" description="Polar residues" evidence="1">
    <location>
        <begin position="1212"/>
        <end position="1222"/>
    </location>
</feature>
<feature type="region of interest" description="Disordered" evidence="1">
    <location>
        <begin position="2700"/>
        <end position="2739"/>
    </location>
</feature>
<dbReference type="GO" id="GO:0030018">
    <property type="term" value="C:Z disc"/>
    <property type="evidence" value="ECO:0007669"/>
    <property type="project" value="TreeGrafter"/>
</dbReference>
<feature type="compositionally biased region" description="Low complexity" evidence="1">
    <location>
        <begin position="1436"/>
        <end position="1448"/>
    </location>
</feature>
<feature type="compositionally biased region" description="Basic and acidic residues" evidence="1">
    <location>
        <begin position="421"/>
        <end position="431"/>
    </location>
</feature>
<organism evidence="3 4">
    <name type="scientific">Triplophysa tibetana</name>
    <dbReference type="NCBI Taxonomy" id="1572043"/>
    <lineage>
        <taxon>Eukaryota</taxon>
        <taxon>Metazoa</taxon>
        <taxon>Chordata</taxon>
        <taxon>Craniata</taxon>
        <taxon>Vertebrata</taxon>
        <taxon>Euteleostomi</taxon>
        <taxon>Actinopterygii</taxon>
        <taxon>Neopterygii</taxon>
        <taxon>Teleostei</taxon>
        <taxon>Ostariophysi</taxon>
        <taxon>Cypriniformes</taxon>
        <taxon>Nemacheilidae</taxon>
        <taxon>Triplophysa</taxon>
    </lineage>
</organism>
<dbReference type="Pfam" id="PF15232">
    <property type="entry name" value="DUF4585"/>
    <property type="match status" value="1"/>
</dbReference>
<feature type="region of interest" description="Disordered" evidence="1">
    <location>
        <begin position="1565"/>
        <end position="1677"/>
    </location>
</feature>
<comment type="caution">
    <text evidence="3">The sequence shown here is derived from an EMBL/GenBank/DDBJ whole genome shotgun (WGS) entry which is preliminary data.</text>
</comment>
<feature type="region of interest" description="Disordered" evidence="1">
    <location>
        <begin position="653"/>
        <end position="679"/>
    </location>
</feature>
<dbReference type="EMBL" id="SOYY01000008">
    <property type="protein sequence ID" value="KAA0718054.1"/>
    <property type="molecule type" value="Genomic_DNA"/>
</dbReference>
<dbReference type="InterPro" id="IPR052303">
    <property type="entry name" value="CEFIP"/>
</dbReference>
<feature type="compositionally biased region" description="Polar residues" evidence="1">
    <location>
        <begin position="1605"/>
        <end position="1634"/>
    </location>
</feature>
<feature type="region of interest" description="Disordered" evidence="1">
    <location>
        <begin position="1139"/>
        <end position="1161"/>
    </location>
</feature>
<gene>
    <name evidence="3" type="ORF">E1301_Tti001352</name>
</gene>
<feature type="compositionally biased region" description="Basic and acidic residues" evidence="1">
    <location>
        <begin position="2710"/>
        <end position="2730"/>
    </location>
</feature>
<dbReference type="PANTHER" id="PTHR33775:SF2">
    <property type="entry name" value="CARDIAC-ENRICHED FHL2-INTERACTING PROTEIN"/>
    <property type="match status" value="1"/>
</dbReference>
<feature type="compositionally biased region" description="Basic and acidic residues" evidence="1">
    <location>
        <begin position="3029"/>
        <end position="3042"/>
    </location>
</feature>
<feature type="compositionally biased region" description="Polar residues" evidence="1">
    <location>
        <begin position="2503"/>
        <end position="2520"/>
    </location>
</feature>
<dbReference type="GO" id="GO:0070886">
    <property type="term" value="P:positive regulation of calcineurin-NFAT signaling cascade"/>
    <property type="evidence" value="ECO:0007669"/>
    <property type="project" value="TreeGrafter"/>
</dbReference>
<feature type="region of interest" description="Disordered" evidence="1">
    <location>
        <begin position="913"/>
        <end position="937"/>
    </location>
</feature>
<feature type="compositionally biased region" description="Polar residues" evidence="1">
    <location>
        <begin position="2659"/>
        <end position="2669"/>
    </location>
</feature>
<feature type="region of interest" description="Disordered" evidence="1">
    <location>
        <begin position="766"/>
        <end position="796"/>
    </location>
</feature>
<dbReference type="PANTHER" id="PTHR33775">
    <property type="entry name" value="CARDIAC-ENRICHED FHL2-INTERACTING PROTEIN-RELATED"/>
    <property type="match status" value="1"/>
</dbReference>
<feature type="region of interest" description="Disordered" evidence="1">
    <location>
        <begin position="965"/>
        <end position="991"/>
    </location>
</feature>
<feature type="region of interest" description="Disordered" evidence="1">
    <location>
        <begin position="1805"/>
        <end position="1827"/>
    </location>
</feature>
<dbReference type="Proteomes" id="UP000324632">
    <property type="component" value="Chromosome 8"/>
</dbReference>
<feature type="compositionally biased region" description="Polar residues" evidence="1">
    <location>
        <begin position="1146"/>
        <end position="1156"/>
    </location>
</feature>
<feature type="compositionally biased region" description="Polar residues" evidence="1">
    <location>
        <begin position="408"/>
        <end position="420"/>
    </location>
</feature>
<feature type="region of interest" description="Disordered" evidence="1">
    <location>
        <begin position="2828"/>
        <end position="2860"/>
    </location>
</feature>